<reference evidence="1" key="1">
    <citation type="submission" date="2015-09" db="EMBL/GenBank/DDBJ databases">
        <title>De novo assembly of Pectinophora gossypiella (Pink Bollworm) gut transcriptome.</title>
        <authorList>
            <person name="Tassone E.E."/>
        </authorList>
    </citation>
    <scope>NUCLEOTIDE SEQUENCE</scope>
</reference>
<protein>
    <submittedName>
        <fullName evidence="1">Uncharacterized protein</fullName>
    </submittedName>
</protein>
<proteinExistence type="predicted"/>
<dbReference type="AlphaFoldDB" id="A0A1E1WHH5"/>
<accession>A0A1E1WHH5</accession>
<gene>
    <name evidence="1" type="ORF">g.19080</name>
</gene>
<sequence length="132" mass="14813">RTAPSPAVTIKLLAKLSPDKLPTSSTEHLNYIPTFFYMKYKLLNLAPAAGNETLSKRLCDAGTSKMKFTHVASNRKILHRVKKVLSHCVRDIQTDEAIYSRCISRPNLSRVIHTRESRDIARDSDSATNSNT</sequence>
<feature type="non-terminal residue" evidence="1">
    <location>
        <position position="1"/>
    </location>
</feature>
<dbReference type="EMBL" id="GDQN01004636">
    <property type="protein sequence ID" value="JAT86418.1"/>
    <property type="molecule type" value="Transcribed_RNA"/>
</dbReference>
<name>A0A1E1WHH5_PECGO</name>
<evidence type="ECO:0000313" key="1">
    <source>
        <dbReference type="EMBL" id="JAT86418.1"/>
    </source>
</evidence>
<organism evidence="1">
    <name type="scientific">Pectinophora gossypiella</name>
    <name type="common">Cotton pink bollworm</name>
    <name type="synonym">Depressaria gossypiella</name>
    <dbReference type="NCBI Taxonomy" id="13191"/>
    <lineage>
        <taxon>Eukaryota</taxon>
        <taxon>Metazoa</taxon>
        <taxon>Ecdysozoa</taxon>
        <taxon>Arthropoda</taxon>
        <taxon>Hexapoda</taxon>
        <taxon>Insecta</taxon>
        <taxon>Pterygota</taxon>
        <taxon>Neoptera</taxon>
        <taxon>Endopterygota</taxon>
        <taxon>Lepidoptera</taxon>
        <taxon>Glossata</taxon>
        <taxon>Ditrysia</taxon>
        <taxon>Gelechioidea</taxon>
        <taxon>Gelechiidae</taxon>
        <taxon>Apatetrinae</taxon>
        <taxon>Pectinophora</taxon>
    </lineage>
</organism>